<dbReference type="PROSITE" id="PS51257">
    <property type="entry name" value="PROKAR_LIPOPROTEIN"/>
    <property type="match status" value="1"/>
</dbReference>
<proteinExistence type="predicted"/>
<dbReference type="Gene3D" id="2.160.20.10">
    <property type="entry name" value="Single-stranded right-handed beta-helix, Pectin lyase-like"/>
    <property type="match status" value="1"/>
</dbReference>
<dbReference type="InterPro" id="IPR011050">
    <property type="entry name" value="Pectin_lyase_fold/virulence"/>
</dbReference>
<reference evidence="1 2" key="1">
    <citation type="journal article" date="2012" name="J. Bacteriol.">
        <title>Genome Sequence of Galbibacter marinum Type Strain ck-I2-15.</title>
        <authorList>
            <person name="Lai Q."/>
            <person name="Li C."/>
            <person name="Shao Z."/>
        </authorList>
    </citation>
    <scope>NUCLEOTIDE SEQUENCE [LARGE SCALE GENOMIC DNA]</scope>
    <source>
        <strain evidence="2">ck-I2-15</strain>
    </source>
</reference>
<evidence type="ECO:0000313" key="1">
    <source>
        <dbReference type="EMBL" id="EKF54429.1"/>
    </source>
</evidence>
<organism evidence="1 2">
    <name type="scientific">Galbibacter marinus</name>
    <dbReference type="NCBI Taxonomy" id="555500"/>
    <lineage>
        <taxon>Bacteria</taxon>
        <taxon>Pseudomonadati</taxon>
        <taxon>Bacteroidota</taxon>
        <taxon>Flavobacteriia</taxon>
        <taxon>Flavobacteriales</taxon>
        <taxon>Flavobacteriaceae</taxon>
        <taxon>Galbibacter</taxon>
    </lineage>
</organism>
<dbReference type="EMBL" id="AMSG01000021">
    <property type="protein sequence ID" value="EKF54429.1"/>
    <property type="molecule type" value="Genomic_DNA"/>
</dbReference>
<dbReference type="OrthoDB" id="1433568at2"/>
<dbReference type="STRING" id="555500.I215_12393"/>
<dbReference type="eggNOG" id="ENOG50343EE">
    <property type="taxonomic scope" value="Bacteria"/>
</dbReference>
<dbReference type="RefSeq" id="WP_008992317.1">
    <property type="nucleotide sequence ID" value="NZ_AMSG01000021.1"/>
</dbReference>
<gene>
    <name evidence="1" type="ORF">I215_12393</name>
</gene>
<protein>
    <recommendedName>
        <fullName evidence="3">Pectate lyase superfamily protein domain-containing protein</fullName>
    </recommendedName>
</protein>
<dbReference type="Proteomes" id="UP000007364">
    <property type="component" value="Unassembled WGS sequence"/>
</dbReference>
<dbReference type="InterPro" id="IPR012334">
    <property type="entry name" value="Pectin_lyas_fold"/>
</dbReference>
<comment type="caution">
    <text evidence="1">The sequence shown here is derived from an EMBL/GenBank/DDBJ whole genome shotgun (WGS) entry which is preliminary data.</text>
</comment>
<dbReference type="SUPFAM" id="SSF51126">
    <property type="entry name" value="Pectin lyase-like"/>
    <property type="match status" value="1"/>
</dbReference>
<keyword evidence="2" id="KW-1185">Reference proteome</keyword>
<dbReference type="AlphaFoldDB" id="K2PSC5"/>
<accession>K2PSC5</accession>
<evidence type="ECO:0000313" key="2">
    <source>
        <dbReference type="Proteomes" id="UP000007364"/>
    </source>
</evidence>
<sequence length="331" mass="37296">MFQKAIKIFAIITLFVGCNLSSNKLEVQNKSVVKKKFSDVEWVKDEKFNYGDIRRYGFSGPMLNNVQIDSIFLLASKGVKVKFPSGFYNINLIIENKKNINIEFNKSVICGKISFENVENVNITGEFTALDMMFFKNSSNININGARIATNIAHNLYNEANRGVSIYSGSKNIYIKDLKILNSGGSSRRFIYNQASLLIHGFLNTPQNITIDNLLISNSKRTGAYISGRDHKFKKIVIENFGSGELNSNIKPIEKAEIGGEKKFSGLWLNLNENNIIDSLIIENNNSSLPLIKFDKSLGYIPNVIKNMSITNNRNNYLISENSNTLVLNEF</sequence>
<name>K2PSC5_9FLAO</name>
<evidence type="ECO:0008006" key="3">
    <source>
        <dbReference type="Google" id="ProtNLM"/>
    </source>
</evidence>